<comment type="caution">
    <text evidence="2">The sequence shown here is derived from an EMBL/GenBank/DDBJ whole genome shotgun (WGS) entry which is preliminary data.</text>
</comment>
<dbReference type="AlphaFoldDB" id="A0A7V4WLQ8"/>
<comment type="similarity">
    <text evidence="1">Belongs to the phD/YefM antitoxin family.</text>
</comment>
<reference evidence="2" key="1">
    <citation type="journal article" date="2020" name="mSystems">
        <title>Genome- and Community-Level Interaction Insights into Carbon Utilization and Element Cycling Functions of Hydrothermarchaeota in Hydrothermal Sediment.</title>
        <authorList>
            <person name="Zhou Z."/>
            <person name="Liu Y."/>
            <person name="Xu W."/>
            <person name="Pan J."/>
            <person name="Luo Z.H."/>
            <person name="Li M."/>
        </authorList>
    </citation>
    <scope>NUCLEOTIDE SEQUENCE [LARGE SCALE GENOMIC DNA]</scope>
    <source>
        <strain evidence="2">SpSt-82</strain>
    </source>
</reference>
<sequence>MPRLISVRDFRQRMKEILGNEEVIVTRDGVPVARVVPLDPVERFAMFLEGVRKSFEEAGLDDAEIQAMYRKARGKAS</sequence>
<organism evidence="2">
    <name type="scientific">Candidatus Caldatribacterium saccharofermentans</name>
    <dbReference type="NCBI Taxonomy" id="1454753"/>
    <lineage>
        <taxon>Bacteria</taxon>
        <taxon>Pseudomonadati</taxon>
        <taxon>Atribacterota</taxon>
        <taxon>Atribacteria</taxon>
        <taxon>Atribacterales</taxon>
        <taxon>Candidatus Caldatribacteriaceae</taxon>
        <taxon>Candidatus Caldatribacterium</taxon>
    </lineage>
</organism>
<dbReference type="NCBIfam" id="TIGR01552">
    <property type="entry name" value="phd_fam"/>
    <property type="match status" value="1"/>
</dbReference>
<dbReference type="SUPFAM" id="SSF143120">
    <property type="entry name" value="YefM-like"/>
    <property type="match status" value="1"/>
</dbReference>
<dbReference type="EMBL" id="DTIY01000098">
    <property type="protein sequence ID" value="HGY40461.1"/>
    <property type="molecule type" value="Genomic_DNA"/>
</dbReference>
<protein>
    <submittedName>
        <fullName evidence="2">Type II toxin-antitoxin system prevent-host-death family antitoxin</fullName>
    </submittedName>
</protein>
<dbReference type="RefSeq" id="WP_427365291.1">
    <property type="nucleotide sequence ID" value="NZ_CP187957.1"/>
</dbReference>
<name>A0A7V4WLQ8_9BACT</name>
<proteinExistence type="inferred from homology"/>
<gene>
    <name evidence="2" type="ORF">ENW11_11760</name>
</gene>
<dbReference type="InterPro" id="IPR036165">
    <property type="entry name" value="YefM-like_sf"/>
</dbReference>
<accession>A0A7V4WLQ8</accession>
<evidence type="ECO:0000256" key="1">
    <source>
        <dbReference type="ARBA" id="ARBA00009981"/>
    </source>
</evidence>
<evidence type="ECO:0000313" key="2">
    <source>
        <dbReference type="EMBL" id="HGY40461.1"/>
    </source>
</evidence>